<dbReference type="Pfam" id="PF02720">
    <property type="entry name" value="DUF222"/>
    <property type="match status" value="1"/>
</dbReference>
<feature type="compositionally biased region" description="Polar residues" evidence="1">
    <location>
        <begin position="451"/>
        <end position="463"/>
    </location>
</feature>
<feature type="region of interest" description="Disordered" evidence="1">
    <location>
        <begin position="449"/>
        <end position="476"/>
    </location>
</feature>
<dbReference type="RefSeq" id="WP_289454551.1">
    <property type="nucleotide sequence ID" value="NZ_JAUCGQ010000001.1"/>
</dbReference>
<evidence type="ECO:0000256" key="1">
    <source>
        <dbReference type="SAM" id="MobiDB-lite"/>
    </source>
</evidence>
<dbReference type="EMBL" id="JAUCGQ010000001">
    <property type="protein sequence ID" value="MDM7854733.1"/>
    <property type="molecule type" value="Genomic_DNA"/>
</dbReference>
<evidence type="ECO:0000259" key="2">
    <source>
        <dbReference type="SMART" id="SM00507"/>
    </source>
</evidence>
<reference evidence="3 4" key="1">
    <citation type="submission" date="2023-06" db="EMBL/GenBank/DDBJ databases">
        <title>Cellulomonas sp. MW4 Whole genome sequence.</title>
        <authorList>
            <person name="Park S."/>
        </authorList>
    </citation>
    <scope>NUCLEOTIDE SEQUENCE [LARGE SCALE GENOMIC DNA]</scope>
    <source>
        <strain evidence="3 4">MW4</strain>
    </source>
</reference>
<evidence type="ECO:0000313" key="4">
    <source>
        <dbReference type="Proteomes" id="UP001529338"/>
    </source>
</evidence>
<sequence>MAELAVADLLGAAAGWQQVIGLAVAAQAAVVSELAARRPASSSYPVDDLACALATTSAAANSLVGRAAGLAAHPVLADALRSGVLDARKVDVLLDDVAQLSHADADDVLRAVVADADGLTPGLLRRHARRLVAAIDPEAVRRRAERARRDRCVRLDWAPDSMAWVTALLPAADAVAAFAVVDALADAAASADDDRTVAQRRADAFSDVFATILADGHTPAGVRLPTRGGTAPGVHLTIAATTLAGHDDLPGELAGYGAVPASLARDLARRADRYRLALTDPAGHLLALGERTLPLPPTHRADASGGRTGVASGPEDDAPVEELSARHDRARDLVGEPPPTDGYRPGAALRRFVVARDQTCTFPGCRQPADTCDVDHVDPYDPSRSAVEQTLAANLQPLCRHHHRTKTHHGWRMRRDPRTGDIHTTSPHGFTFTRPATAILLTPTAYEHATNRSSVATRSTNGDDASDAQGVEPPPF</sequence>
<dbReference type="InterPro" id="IPR003870">
    <property type="entry name" value="DUF222"/>
</dbReference>
<dbReference type="SMART" id="SM00507">
    <property type="entry name" value="HNHc"/>
    <property type="match status" value="1"/>
</dbReference>
<proteinExistence type="predicted"/>
<dbReference type="CDD" id="cd00085">
    <property type="entry name" value="HNHc"/>
    <property type="match status" value="1"/>
</dbReference>
<organism evidence="3 4">
    <name type="scientific">Cellulomonas alba</name>
    <dbReference type="NCBI Taxonomy" id="3053467"/>
    <lineage>
        <taxon>Bacteria</taxon>
        <taxon>Bacillati</taxon>
        <taxon>Actinomycetota</taxon>
        <taxon>Actinomycetes</taxon>
        <taxon>Micrococcales</taxon>
        <taxon>Cellulomonadaceae</taxon>
        <taxon>Cellulomonas</taxon>
    </lineage>
</organism>
<evidence type="ECO:0000313" key="3">
    <source>
        <dbReference type="EMBL" id="MDM7854733.1"/>
    </source>
</evidence>
<dbReference type="Gene3D" id="1.10.30.50">
    <property type="match status" value="1"/>
</dbReference>
<protein>
    <submittedName>
        <fullName evidence="3">DUF222 domain-containing protein</fullName>
    </submittedName>
</protein>
<dbReference type="InterPro" id="IPR003615">
    <property type="entry name" value="HNH_nuc"/>
</dbReference>
<accession>A0ABT7SEY7</accession>
<comment type="caution">
    <text evidence="3">The sequence shown here is derived from an EMBL/GenBank/DDBJ whole genome shotgun (WGS) entry which is preliminary data.</text>
</comment>
<feature type="compositionally biased region" description="Basic residues" evidence="1">
    <location>
        <begin position="403"/>
        <end position="412"/>
    </location>
</feature>
<feature type="region of interest" description="Disordered" evidence="1">
    <location>
        <begin position="293"/>
        <end position="322"/>
    </location>
</feature>
<name>A0ABT7SEY7_9CELL</name>
<feature type="domain" description="HNH nuclease" evidence="2">
    <location>
        <begin position="348"/>
        <end position="404"/>
    </location>
</feature>
<keyword evidence="4" id="KW-1185">Reference proteome</keyword>
<dbReference type="Proteomes" id="UP001529338">
    <property type="component" value="Unassembled WGS sequence"/>
</dbReference>
<gene>
    <name evidence="3" type="ORF">QRT04_07305</name>
</gene>
<feature type="region of interest" description="Disordered" evidence="1">
    <location>
        <begin position="403"/>
        <end position="430"/>
    </location>
</feature>